<dbReference type="InterPro" id="IPR036291">
    <property type="entry name" value="NAD(P)-bd_dom_sf"/>
</dbReference>
<dbReference type="Proteomes" id="UP000679779">
    <property type="component" value="Unassembled WGS sequence"/>
</dbReference>
<protein>
    <recommendedName>
        <fullName evidence="3">Short chain dehydrogenase</fullName>
    </recommendedName>
</protein>
<accession>A0A920CCJ8</accession>
<dbReference type="InterPro" id="IPR002347">
    <property type="entry name" value="SDR_fam"/>
</dbReference>
<sequence length="64" mass="6421">MTGTITITGSTAGTIGDAGFSVYGASKTALRQMAGSWIMDLKGTGIGLNVLSPGGVHTPAYDDM</sequence>
<dbReference type="SUPFAM" id="SSF51735">
    <property type="entry name" value="NAD(P)-binding Rossmann-fold domains"/>
    <property type="match status" value="1"/>
</dbReference>
<evidence type="ECO:0000313" key="1">
    <source>
        <dbReference type="EMBL" id="GIO34645.1"/>
    </source>
</evidence>
<dbReference type="Gene3D" id="3.40.50.720">
    <property type="entry name" value="NAD(P)-binding Rossmann-like Domain"/>
    <property type="match status" value="1"/>
</dbReference>
<organism evidence="1 2">
    <name type="scientific">Paenibacillus albilobatus</name>
    <dbReference type="NCBI Taxonomy" id="2716884"/>
    <lineage>
        <taxon>Bacteria</taxon>
        <taxon>Bacillati</taxon>
        <taxon>Bacillota</taxon>
        <taxon>Bacilli</taxon>
        <taxon>Bacillales</taxon>
        <taxon>Paenibacillaceae</taxon>
        <taxon>Paenibacillus</taxon>
    </lineage>
</organism>
<dbReference type="Pfam" id="PF00106">
    <property type="entry name" value="adh_short"/>
    <property type="match status" value="1"/>
</dbReference>
<dbReference type="EMBL" id="BORQ01000011">
    <property type="protein sequence ID" value="GIO34645.1"/>
    <property type="molecule type" value="Genomic_DNA"/>
</dbReference>
<reference evidence="1" key="1">
    <citation type="submission" date="2021-03" db="EMBL/GenBank/DDBJ databases">
        <title>Antimicrobial resistance genes in bacteria isolated from Japanese honey, and their potential for conferring macrolide and lincosamide resistance in the American foulbrood pathogen Paenibacillus larvae.</title>
        <authorList>
            <person name="Okamoto M."/>
            <person name="Kumagai M."/>
            <person name="Kanamori H."/>
            <person name="Takamatsu D."/>
        </authorList>
    </citation>
    <scope>NUCLEOTIDE SEQUENCE</scope>
    <source>
        <strain evidence="1">J2TS6</strain>
    </source>
</reference>
<proteinExistence type="predicted"/>
<name>A0A920CCJ8_9BACL</name>
<evidence type="ECO:0008006" key="3">
    <source>
        <dbReference type="Google" id="ProtNLM"/>
    </source>
</evidence>
<evidence type="ECO:0000313" key="2">
    <source>
        <dbReference type="Proteomes" id="UP000679779"/>
    </source>
</evidence>
<comment type="caution">
    <text evidence="1">The sequence shown here is derived from an EMBL/GenBank/DDBJ whole genome shotgun (WGS) entry which is preliminary data.</text>
</comment>
<keyword evidence="2" id="KW-1185">Reference proteome</keyword>
<dbReference type="AlphaFoldDB" id="A0A920CCJ8"/>
<gene>
    <name evidence="1" type="ORF">J2TS6_57860</name>
</gene>